<keyword evidence="10 20" id="KW-0285">Flavoprotein</keyword>
<evidence type="ECO:0000259" key="21">
    <source>
        <dbReference type="PROSITE" id="PS51387"/>
    </source>
</evidence>
<dbReference type="InterPro" id="IPR003170">
    <property type="entry name" value="MurB"/>
</dbReference>
<keyword evidence="12 20" id="KW-0521">NADP</keyword>
<keyword evidence="9 20" id="KW-0132">Cell division</keyword>
<evidence type="ECO:0000256" key="19">
    <source>
        <dbReference type="ARBA" id="ARBA00048914"/>
    </source>
</evidence>
<comment type="function">
    <text evidence="2 20">Cell wall formation.</text>
</comment>
<evidence type="ECO:0000256" key="9">
    <source>
        <dbReference type="ARBA" id="ARBA00022618"/>
    </source>
</evidence>
<dbReference type="Pfam" id="PF02873">
    <property type="entry name" value="MurB_C"/>
    <property type="match status" value="1"/>
</dbReference>
<dbReference type="InterPro" id="IPR011601">
    <property type="entry name" value="MurB_C"/>
</dbReference>
<dbReference type="GO" id="GO:0005829">
    <property type="term" value="C:cytosol"/>
    <property type="evidence" value="ECO:0007669"/>
    <property type="project" value="TreeGrafter"/>
</dbReference>
<evidence type="ECO:0000256" key="8">
    <source>
        <dbReference type="ARBA" id="ARBA00022490"/>
    </source>
</evidence>
<dbReference type="Gene3D" id="3.90.78.10">
    <property type="entry name" value="UDP-N-acetylenolpyruvoylglucosamine reductase, C-terminal domain"/>
    <property type="match status" value="1"/>
</dbReference>
<gene>
    <name evidence="20 22" type="primary">murB</name>
    <name evidence="22" type="ORF">IHBHHGIJ_01535</name>
    <name evidence="23" type="ORF">KFEGEMFD_03834</name>
</gene>
<dbReference type="EC" id="1.3.1.98" evidence="6 20"/>
<dbReference type="EMBL" id="CACSIK010000001">
    <property type="protein sequence ID" value="CAA0088431.1"/>
    <property type="molecule type" value="Genomic_DNA"/>
</dbReference>
<accession>A0A5S9NFY1</accession>
<protein>
    <recommendedName>
        <fullName evidence="7 20">UDP-N-acetylenolpyruvoylglucosamine reductase</fullName>
        <ecNumber evidence="6 20">1.3.1.98</ecNumber>
    </recommendedName>
    <alternativeName>
        <fullName evidence="18 20">UDP-N-acetylmuramate dehydrogenase</fullName>
    </alternativeName>
</protein>
<dbReference type="Gene3D" id="3.30.465.10">
    <property type="match status" value="1"/>
</dbReference>
<evidence type="ECO:0000256" key="6">
    <source>
        <dbReference type="ARBA" id="ARBA00012518"/>
    </source>
</evidence>
<dbReference type="InterPro" id="IPR016166">
    <property type="entry name" value="FAD-bd_PCMH"/>
</dbReference>
<evidence type="ECO:0000256" key="15">
    <source>
        <dbReference type="ARBA" id="ARBA00023002"/>
    </source>
</evidence>
<evidence type="ECO:0000256" key="1">
    <source>
        <dbReference type="ARBA" id="ARBA00001974"/>
    </source>
</evidence>
<proteinExistence type="inferred from homology"/>
<dbReference type="PROSITE" id="PS51387">
    <property type="entry name" value="FAD_PCMH"/>
    <property type="match status" value="1"/>
</dbReference>
<dbReference type="NCBIfam" id="TIGR00179">
    <property type="entry name" value="murB"/>
    <property type="match status" value="1"/>
</dbReference>
<dbReference type="PANTHER" id="PTHR21071:SF4">
    <property type="entry name" value="UDP-N-ACETYLENOLPYRUVOYLGLUCOSAMINE REDUCTASE"/>
    <property type="match status" value="1"/>
</dbReference>
<evidence type="ECO:0000256" key="20">
    <source>
        <dbReference type="HAMAP-Rule" id="MF_00037"/>
    </source>
</evidence>
<evidence type="ECO:0000256" key="4">
    <source>
        <dbReference type="ARBA" id="ARBA00004752"/>
    </source>
</evidence>
<name>A0A5S9NFY1_9GAMM</name>
<comment type="subcellular location">
    <subcellularLocation>
        <location evidence="3 20">Cytoplasm</location>
    </subcellularLocation>
</comment>
<dbReference type="InterPro" id="IPR006094">
    <property type="entry name" value="Oxid_FAD_bind_N"/>
</dbReference>
<dbReference type="GO" id="GO:0051301">
    <property type="term" value="P:cell division"/>
    <property type="evidence" value="ECO:0007669"/>
    <property type="project" value="UniProtKB-KW"/>
</dbReference>
<keyword evidence="24" id="KW-1185">Reference proteome</keyword>
<dbReference type="InterPro" id="IPR036635">
    <property type="entry name" value="MurB_C_sf"/>
</dbReference>
<keyword evidence="14 20" id="KW-0573">Peptidoglycan synthesis</keyword>
<dbReference type="UniPathway" id="UPA00219"/>
<feature type="active site" evidence="20">
    <location>
        <position position="331"/>
    </location>
</feature>
<dbReference type="Proteomes" id="UP000435877">
    <property type="component" value="Unassembled WGS sequence"/>
</dbReference>
<evidence type="ECO:0000256" key="17">
    <source>
        <dbReference type="ARBA" id="ARBA00023316"/>
    </source>
</evidence>
<keyword evidence="15 20" id="KW-0560">Oxidoreductase</keyword>
<evidence type="ECO:0000313" key="23">
    <source>
        <dbReference type="EMBL" id="CAA0120517.1"/>
    </source>
</evidence>
<dbReference type="GO" id="GO:0071949">
    <property type="term" value="F:FAD binding"/>
    <property type="evidence" value="ECO:0007669"/>
    <property type="project" value="InterPro"/>
</dbReference>
<sequence length="335" mass="36047">MSITPNVTLQGMTTLDVPVKAAYVAEVSSLDDLKQALLLSQKINKPPIVIGGGSNVVFTKDVDGVLIRILLRGISCTSQGDDRLIEVAAGENWHDLVCHCLAQGWYGLENLISIPGSVGAAPIQNIGAYGIELASVLESVTGWDCEQQAVTTLSAGECHLGYRDSIFKNELRDRFIITSVTLRLSVKAITEVSYPALRAELLNPDCATPDQIAQAVAAIRAAKLPDYRDAPNAGSFFKNPFVSAAKAKELVNKYPNIAHWPTSGGAVKLAAAWLVDQAGWKGRREGGVGIHPRQAIVLVNYGGVNGKEIIRFAGQIQADIMNKYGVQLEIEPRVY</sequence>
<feature type="domain" description="FAD-binding PCMH-type" evidence="21">
    <location>
        <begin position="16"/>
        <end position="187"/>
    </location>
</feature>
<dbReference type="SUPFAM" id="SSF56176">
    <property type="entry name" value="FAD-binding/transporter-associated domain-like"/>
    <property type="match status" value="1"/>
</dbReference>
<evidence type="ECO:0000313" key="25">
    <source>
        <dbReference type="Proteomes" id="UP000439591"/>
    </source>
</evidence>
<dbReference type="GO" id="GO:0009252">
    <property type="term" value="P:peptidoglycan biosynthetic process"/>
    <property type="evidence" value="ECO:0007669"/>
    <property type="project" value="UniProtKB-UniRule"/>
</dbReference>
<dbReference type="OrthoDB" id="9804753at2"/>
<comment type="cofactor">
    <cofactor evidence="1 20">
        <name>FAD</name>
        <dbReference type="ChEBI" id="CHEBI:57692"/>
    </cofactor>
</comment>
<evidence type="ECO:0000256" key="2">
    <source>
        <dbReference type="ARBA" id="ARBA00003921"/>
    </source>
</evidence>
<dbReference type="EMBL" id="CACSIM010000007">
    <property type="protein sequence ID" value="CAA0120517.1"/>
    <property type="molecule type" value="Genomic_DNA"/>
</dbReference>
<dbReference type="PANTHER" id="PTHR21071">
    <property type="entry name" value="UDP-N-ACETYLENOLPYRUVOYLGLUCOSAMINE REDUCTASE"/>
    <property type="match status" value="1"/>
</dbReference>
<evidence type="ECO:0000256" key="14">
    <source>
        <dbReference type="ARBA" id="ARBA00022984"/>
    </source>
</evidence>
<dbReference type="HAMAP" id="MF_00037">
    <property type="entry name" value="MurB"/>
    <property type="match status" value="1"/>
</dbReference>
<evidence type="ECO:0000256" key="18">
    <source>
        <dbReference type="ARBA" id="ARBA00031026"/>
    </source>
</evidence>
<keyword evidence="13 20" id="KW-0133">Cell shape</keyword>
<dbReference type="NCBIfam" id="NF000755">
    <property type="entry name" value="PRK00046.1"/>
    <property type="match status" value="1"/>
</dbReference>
<dbReference type="InterPro" id="IPR016169">
    <property type="entry name" value="FAD-bd_PCMH_sub2"/>
</dbReference>
<comment type="similarity">
    <text evidence="5 20">Belongs to the MurB family.</text>
</comment>
<comment type="catalytic activity">
    <reaction evidence="19 20">
        <text>UDP-N-acetyl-alpha-D-muramate + NADP(+) = UDP-N-acetyl-3-O-(1-carboxyvinyl)-alpha-D-glucosamine + NADPH + H(+)</text>
        <dbReference type="Rhea" id="RHEA:12248"/>
        <dbReference type="ChEBI" id="CHEBI:15378"/>
        <dbReference type="ChEBI" id="CHEBI:57783"/>
        <dbReference type="ChEBI" id="CHEBI:58349"/>
        <dbReference type="ChEBI" id="CHEBI:68483"/>
        <dbReference type="ChEBI" id="CHEBI:70757"/>
        <dbReference type="EC" id="1.3.1.98"/>
    </reaction>
</comment>
<evidence type="ECO:0000256" key="10">
    <source>
        <dbReference type="ARBA" id="ARBA00022630"/>
    </source>
</evidence>
<dbReference type="InterPro" id="IPR016167">
    <property type="entry name" value="FAD-bd_PCMH_sub1"/>
</dbReference>
<evidence type="ECO:0000256" key="13">
    <source>
        <dbReference type="ARBA" id="ARBA00022960"/>
    </source>
</evidence>
<dbReference type="SUPFAM" id="SSF56194">
    <property type="entry name" value="Uridine diphospho-N-Acetylenolpyruvylglucosamine reductase, MurB, C-terminal domain"/>
    <property type="match status" value="1"/>
</dbReference>
<keyword evidence="17 20" id="KW-0961">Cell wall biogenesis/degradation</keyword>
<keyword evidence="16 20" id="KW-0131">Cell cycle</keyword>
<reference evidence="24 25" key="1">
    <citation type="submission" date="2019-11" db="EMBL/GenBank/DDBJ databases">
        <authorList>
            <person name="Holert J."/>
        </authorList>
    </citation>
    <scope>NUCLEOTIDE SEQUENCE [LARGE SCALE GENOMIC DNA]</scope>
    <source>
        <strain evidence="23">BC3_2A</strain>
        <strain evidence="22">SB11_1A</strain>
    </source>
</reference>
<dbReference type="NCBIfam" id="NF010478">
    <property type="entry name" value="PRK13903.1"/>
    <property type="match status" value="1"/>
</dbReference>
<evidence type="ECO:0000256" key="7">
    <source>
        <dbReference type="ARBA" id="ARBA00015188"/>
    </source>
</evidence>
<evidence type="ECO:0000256" key="5">
    <source>
        <dbReference type="ARBA" id="ARBA00010485"/>
    </source>
</evidence>
<evidence type="ECO:0000256" key="3">
    <source>
        <dbReference type="ARBA" id="ARBA00004496"/>
    </source>
</evidence>
<organism evidence="22 24">
    <name type="scientific">Zhongshania aliphaticivorans</name>
    <dbReference type="NCBI Taxonomy" id="1470434"/>
    <lineage>
        <taxon>Bacteria</taxon>
        <taxon>Pseudomonadati</taxon>
        <taxon>Pseudomonadota</taxon>
        <taxon>Gammaproteobacteria</taxon>
        <taxon>Cellvibrionales</taxon>
        <taxon>Spongiibacteraceae</taxon>
        <taxon>Zhongshania</taxon>
    </lineage>
</organism>
<dbReference type="Proteomes" id="UP000439591">
    <property type="component" value="Unassembled WGS sequence"/>
</dbReference>
<dbReference type="RefSeq" id="WP_159268201.1">
    <property type="nucleotide sequence ID" value="NZ_CACSIK010000001.1"/>
</dbReference>
<feature type="active site" evidence="20">
    <location>
        <position position="163"/>
    </location>
</feature>
<evidence type="ECO:0000256" key="12">
    <source>
        <dbReference type="ARBA" id="ARBA00022857"/>
    </source>
</evidence>
<dbReference type="GO" id="GO:0008762">
    <property type="term" value="F:UDP-N-acetylmuramate dehydrogenase activity"/>
    <property type="evidence" value="ECO:0007669"/>
    <property type="project" value="UniProtKB-UniRule"/>
</dbReference>
<evidence type="ECO:0000256" key="16">
    <source>
        <dbReference type="ARBA" id="ARBA00023306"/>
    </source>
</evidence>
<dbReference type="GO" id="GO:0071555">
    <property type="term" value="P:cell wall organization"/>
    <property type="evidence" value="ECO:0007669"/>
    <property type="project" value="UniProtKB-KW"/>
</dbReference>
<dbReference type="Gene3D" id="3.30.43.10">
    <property type="entry name" value="Uridine Diphospho-n-acetylenolpyruvylglucosamine Reductase, domain 2"/>
    <property type="match status" value="1"/>
</dbReference>
<keyword evidence="11 20" id="KW-0274">FAD</keyword>
<comment type="pathway">
    <text evidence="4 20">Cell wall biogenesis; peptidoglycan biosynthesis.</text>
</comment>
<dbReference type="Pfam" id="PF01565">
    <property type="entry name" value="FAD_binding_4"/>
    <property type="match status" value="1"/>
</dbReference>
<dbReference type="InterPro" id="IPR036318">
    <property type="entry name" value="FAD-bd_PCMH-like_sf"/>
</dbReference>
<dbReference type="GO" id="GO:0008360">
    <property type="term" value="P:regulation of cell shape"/>
    <property type="evidence" value="ECO:0007669"/>
    <property type="project" value="UniProtKB-KW"/>
</dbReference>
<keyword evidence="8 20" id="KW-0963">Cytoplasm</keyword>
<evidence type="ECO:0000313" key="24">
    <source>
        <dbReference type="Proteomes" id="UP000435877"/>
    </source>
</evidence>
<evidence type="ECO:0000256" key="11">
    <source>
        <dbReference type="ARBA" id="ARBA00022827"/>
    </source>
</evidence>
<feature type="active site" description="Proton donor" evidence="20">
    <location>
        <position position="235"/>
    </location>
</feature>
<dbReference type="AlphaFoldDB" id="A0A5S9NFY1"/>
<evidence type="ECO:0000313" key="22">
    <source>
        <dbReference type="EMBL" id="CAA0088431.1"/>
    </source>
</evidence>